<evidence type="ECO:0000256" key="5">
    <source>
        <dbReference type="ARBA" id="ARBA00022801"/>
    </source>
</evidence>
<dbReference type="PANTHER" id="PTHR37311">
    <property type="entry name" value="2-PHOSPHOSULFOLACTATE PHOSPHATASE-RELATED"/>
    <property type="match status" value="1"/>
</dbReference>
<dbReference type="PANTHER" id="PTHR37311:SF1">
    <property type="entry name" value="2-PHOSPHOSULFOLACTATE PHOSPHATASE-RELATED"/>
    <property type="match status" value="1"/>
</dbReference>
<comment type="catalytic activity">
    <reaction evidence="7">
        <text>(2R)-O-phospho-3-sulfolactate + H2O = (2R)-3-sulfolactate + phosphate</text>
        <dbReference type="Rhea" id="RHEA:23416"/>
        <dbReference type="ChEBI" id="CHEBI:15377"/>
        <dbReference type="ChEBI" id="CHEBI:15597"/>
        <dbReference type="ChEBI" id="CHEBI:43474"/>
        <dbReference type="ChEBI" id="CHEBI:58738"/>
        <dbReference type="EC" id="3.1.3.71"/>
    </reaction>
</comment>
<comment type="caution">
    <text evidence="8">The sequence shown here is derived from an EMBL/GenBank/DDBJ whole genome shotgun (WGS) entry which is preliminary data.</text>
</comment>
<keyword evidence="6" id="KW-0460">Magnesium</keyword>
<accession>A0ABQ2D161</accession>
<evidence type="ECO:0000313" key="8">
    <source>
        <dbReference type="EMBL" id="GGJ40877.1"/>
    </source>
</evidence>
<keyword evidence="9" id="KW-1185">Reference proteome</keyword>
<evidence type="ECO:0000256" key="1">
    <source>
        <dbReference type="ARBA" id="ARBA00001946"/>
    </source>
</evidence>
<evidence type="ECO:0000256" key="2">
    <source>
        <dbReference type="ARBA" id="ARBA00009997"/>
    </source>
</evidence>
<keyword evidence="5" id="KW-0378">Hydrolase</keyword>
<dbReference type="Proteomes" id="UP000632222">
    <property type="component" value="Unassembled WGS sequence"/>
</dbReference>
<name>A0ABQ2D161_9DEIO</name>
<proteinExistence type="inferred from homology"/>
<evidence type="ECO:0000256" key="3">
    <source>
        <dbReference type="ARBA" id="ARBA00012953"/>
    </source>
</evidence>
<dbReference type="Gene3D" id="3.90.1560.10">
    <property type="entry name" value="ComB-like"/>
    <property type="match status" value="1"/>
</dbReference>
<comment type="cofactor">
    <cofactor evidence="1">
        <name>Mg(2+)</name>
        <dbReference type="ChEBI" id="CHEBI:18420"/>
    </cofactor>
</comment>
<reference evidence="9" key="1">
    <citation type="journal article" date="2019" name="Int. J. Syst. Evol. Microbiol.">
        <title>The Global Catalogue of Microorganisms (GCM) 10K type strain sequencing project: providing services to taxonomists for standard genome sequencing and annotation.</title>
        <authorList>
            <consortium name="The Broad Institute Genomics Platform"/>
            <consortium name="The Broad Institute Genome Sequencing Center for Infectious Disease"/>
            <person name="Wu L."/>
            <person name="Ma J."/>
        </authorList>
    </citation>
    <scope>NUCLEOTIDE SEQUENCE [LARGE SCALE GENOMIC DNA]</scope>
    <source>
        <strain evidence="9">JCM 14370</strain>
    </source>
</reference>
<evidence type="ECO:0000313" key="9">
    <source>
        <dbReference type="Proteomes" id="UP000632222"/>
    </source>
</evidence>
<evidence type="ECO:0000256" key="4">
    <source>
        <dbReference type="ARBA" id="ARBA00021948"/>
    </source>
</evidence>
<dbReference type="InterPro" id="IPR036702">
    <property type="entry name" value="ComB-like_sf"/>
</dbReference>
<evidence type="ECO:0000256" key="7">
    <source>
        <dbReference type="ARBA" id="ARBA00033711"/>
    </source>
</evidence>
<dbReference type="RefSeq" id="WP_189003398.1">
    <property type="nucleotide sequence ID" value="NZ_BMOD01000010.1"/>
</dbReference>
<comment type="similarity">
    <text evidence="2">Belongs to the ComB family.</text>
</comment>
<protein>
    <recommendedName>
        <fullName evidence="4">Probable 2-phosphosulfolactate phosphatase</fullName>
        <ecNumber evidence="3">3.1.3.71</ecNumber>
    </recommendedName>
</protein>
<organism evidence="8 9">
    <name type="scientific">Deinococcus roseus</name>
    <dbReference type="NCBI Taxonomy" id="392414"/>
    <lineage>
        <taxon>Bacteria</taxon>
        <taxon>Thermotogati</taxon>
        <taxon>Deinococcota</taxon>
        <taxon>Deinococci</taxon>
        <taxon>Deinococcales</taxon>
        <taxon>Deinococcaceae</taxon>
        <taxon>Deinococcus</taxon>
    </lineage>
</organism>
<gene>
    <name evidence="8" type="ORF">GCM10008938_28640</name>
</gene>
<dbReference type="Pfam" id="PF04029">
    <property type="entry name" value="2-ph_phosp"/>
    <property type="match status" value="1"/>
</dbReference>
<sequence length="249" mass="27393">MFFDQSPYPVRFEWGEQAIQHLAPHSEAVVVVDVLSFSTCVEVALSRKAQVLPYRWKDHTARQHAQKHGALLASSERRFDGQFSLSPVSLQTLPEGAKLVLPSPNGASLSALAAEVPGVQVFTACLRNARAVGEFLRDRFSSVLLVAAGEKWMDGTLRPAIEDLWGCGAVIQALDLPGSETRSPEAEMARVAFEHIQQDVLHHLQSCASGRELVERGFAADVLLAGQLNTSRVVPHFLEETYGWLEETH</sequence>
<evidence type="ECO:0000256" key="6">
    <source>
        <dbReference type="ARBA" id="ARBA00022842"/>
    </source>
</evidence>
<dbReference type="InterPro" id="IPR005238">
    <property type="entry name" value="ComB-like"/>
</dbReference>
<dbReference type="EMBL" id="BMOD01000010">
    <property type="protein sequence ID" value="GGJ40877.1"/>
    <property type="molecule type" value="Genomic_DNA"/>
</dbReference>
<dbReference type="EC" id="3.1.3.71" evidence="3"/>
<dbReference type="SUPFAM" id="SSF142823">
    <property type="entry name" value="ComB-like"/>
    <property type="match status" value="1"/>
</dbReference>